<keyword evidence="5" id="KW-1185">Reference proteome</keyword>
<dbReference type="InterPro" id="IPR018060">
    <property type="entry name" value="HTH_AraC"/>
</dbReference>
<dbReference type="Gene3D" id="3.40.50.880">
    <property type="match status" value="1"/>
</dbReference>
<evidence type="ECO:0000313" key="5">
    <source>
        <dbReference type="Proteomes" id="UP000291562"/>
    </source>
</evidence>
<dbReference type="InterPro" id="IPR052158">
    <property type="entry name" value="INH-QAR"/>
</dbReference>
<dbReference type="SUPFAM" id="SSF46689">
    <property type="entry name" value="Homeodomain-like"/>
    <property type="match status" value="2"/>
</dbReference>
<dbReference type="Pfam" id="PF12833">
    <property type="entry name" value="HTH_18"/>
    <property type="match status" value="1"/>
</dbReference>
<dbReference type="Proteomes" id="UP000291562">
    <property type="component" value="Chromosome"/>
</dbReference>
<dbReference type="GO" id="GO:0043565">
    <property type="term" value="F:sequence-specific DNA binding"/>
    <property type="evidence" value="ECO:0007669"/>
    <property type="project" value="InterPro"/>
</dbReference>
<dbReference type="PROSITE" id="PS01124">
    <property type="entry name" value="HTH_ARAC_FAMILY_2"/>
    <property type="match status" value="1"/>
</dbReference>
<dbReference type="InterPro" id="IPR009057">
    <property type="entry name" value="Homeodomain-like_sf"/>
</dbReference>
<dbReference type="InterPro" id="IPR029062">
    <property type="entry name" value="Class_I_gatase-like"/>
</dbReference>
<dbReference type="PANTHER" id="PTHR43130">
    <property type="entry name" value="ARAC-FAMILY TRANSCRIPTIONAL REGULATOR"/>
    <property type="match status" value="1"/>
</dbReference>
<dbReference type="AlphaFoldDB" id="A0A411HLP2"/>
<sequence length="351" mass="38581">MYGNNHVAETTPHSTAAAANTASTTRIGALVFEDCMASSVTESLDIFRVANKLTHLRRPGDAPPYSVVATSSKGGMIRAAHGVHFETVRFDPAAFDVLIVPGLGMQYSGPSQQNFQRLHAEIDLLRIAANAQVRLAAGCTGTFLLAEAGVLDGLSATTSWWLAAAFRHQYPNVNLSADDIVVDSGAVMTAGAATCFVQMCLALIAQSAGKDMADNIGRLMVVDQSRHSQAPYINRVLEQKPRHAFSESAELYLQRNLHQPISVVALAEHCKVSERTLLRRFHESFGATPLEFVQKLRVERAKALLEQTKLTFDEVVERCGYQDISSFRRLFKNVTSITPNSYRERFRARGR</sequence>
<organism evidence="4 5">
    <name type="scientific">Pseudolysobacter antarcticus</name>
    <dbReference type="NCBI Taxonomy" id="2511995"/>
    <lineage>
        <taxon>Bacteria</taxon>
        <taxon>Pseudomonadati</taxon>
        <taxon>Pseudomonadota</taxon>
        <taxon>Gammaproteobacteria</taxon>
        <taxon>Lysobacterales</taxon>
        <taxon>Rhodanobacteraceae</taxon>
        <taxon>Pseudolysobacter</taxon>
    </lineage>
</organism>
<dbReference type="Gene3D" id="1.10.10.60">
    <property type="entry name" value="Homeodomain-like"/>
    <property type="match status" value="1"/>
</dbReference>
<feature type="domain" description="HTH araC/xylS-type" evidence="3">
    <location>
        <begin position="247"/>
        <end position="345"/>
    </location>
</feature>
<reference evidence="4 5" key="1">
    <citation type="submission" date="2019-01" db="EMBL/GenBank/DDBJ databases">
        <title>Pseudolysobacter antarctica gen. nov., sp. nov., isolated from Fildes Peninsula, Antarctica.</title>
        <authorList>
            <person name="Wei Z."/>
            <person name="Peng F."/>
        </authorList>
    </citation>
    <scope>NUCLEOTIDE SEQUENCE [LARGE SCALE GENOMIC DNA]</scope>
    <source>
        <strain evidence="4 5">AQ6-296</strain>
    </source>
</reference>
<evidence type="ECO:0000256" key="1">
    <source>
        <dbReference type="ARBA" id="ARBA00023015"/>
    </source>
</evidence>
<evidence type="ECO:0000256" key="2">
    <source>
        <dbReference type="ARBA" id="ARBA00023163"/>
    </source>
</evidence>
<dbReference type="EMBL" id="CP035704">
    <property type="protein sequence ID" value="QBB71408.1"/>
    <property type="molecule type" value="Genomic_DNA"/>
</dbReference>
<dbReference type="InterPro" id="IPR002818">
    <property type="entry name" value="DJ-1/PfpI"/>
</dbReference>
<dbReference type="GO" id="GO:0003700">
    <property type="term" value="F:DNA-binding transcription factor activity"/>
    <property type="evidence" value="ECO:0007669"/>
    <property type="project" value="InterPro"/>
</dbReference>
<dbReference type="SUPFAM" id="SSF52317">
    <property type="entry name" value="Class I glutamine amidotransferase-like"/>
    <property type="match status" value="1"/>
</dbReference>
<dbReference type="KEGG" id="xbc:ELE36_14175"/>
<proteinExistence type="predicted"/>
<keyword evidence="2" id="KW-0804">Transcription</keyword>
<name>A0A411HLP2_9GAMM</name>
<dbReference type="PANTHER" id="PTHR43130:SF3">
    <property type="entry name" value="HTH-TYPE TRANSCRIPTIONAL REGULATOR RV1931C"/>
    <property type="match status" value="1"/>
</dbReference>
<evidence type="ECO:0000259" key="3">
    <source>
        <dbReference type="PROSITE" id="PS01124"/>
    </source>
</evidence>
<keyword evidence="1" id="KW-0805">Transcription regulation</keyword>
<dbReference type="OrthoDB" id="9803764at2"/>
<evidence type="ECO:0000313" key="4">
    <source>
        <dbReference type="EMBL" id="QBB71408.1"/>
    </source>
</evidence>
<dbReference type="SMART" id="SM00342">
    <property type="entry name" value="HTH_ARAC"/>
    <property type="match status" value="1"/>
</dbReference>
<accession>A0A411HLP2</accession>
<dbReference type="RefSeq" id="WP_129834379.1">
    <property type="nucleotide sequence ID" value="NZ_CP035704.1"/>
</dbReference>
<protein>
    <submittedName>
        <fullName evidence="4">Helix-turn-helix domain-containing protein</fullName>
    </submittedName>
</protein>
<gene>
    <name evidence="4" type="ORF">ELE36_14175</name>
</gene>
<dbReference type="Pfam" id="PF01965">
    <property type="entry name" value="DJ-1_PfpI"/>
    <property type="match status" value="1"/>
</dbReference>